<keyword evidence="1" id="KW-0472">Membrane</keyword>
<keyword evidence="1" id="KW-1133">Transmembrane helix</keyword>
<dbReference type="EMBL" id="ML119112">
    <property type="protein sequence ID" value="RPB15572.1"/>
    <property type="molecule type" value="Genomic_DNA"/>
</dbReference>
<organism evidence="2 3">
    <name type="scientific">Morchella conica CCBAS932</name>
    <dbReference type="NCBI Taxonomy" id="1392247"/>
    <lineage>
        <taxon>Eukaryota</taxon>
        <taxon>Fungi</taxon>
        <taxon>Dikarya</taxon>
        <taxon>Ascomycota</taxon>
        <taxon>Pezizomycotina</taxon>
        <taxon>Pezizomycetes</taxon>
        <taxon>Pezizales</taxon>
        <taxon>Morchellaceae</taxon>
        <taxon>Morchella</taxon>
    </lineage>
</organism>
<dbReference type="OrthoDB" id="10625870at2759"/>
<keyword evidence="1" id="KW-0812">Transmembrane</keyword>
<name>A0A3N4L244_9PEZI</name>
<evidence type="ECO:0000313" key="3">
    <source>
        <dbReference type="Proteomes" id="UP000277580"/>
    </source>
</evidence>
<evidence type="ECO:0000256" key="1">
    <source>
        <dbReference type="SAM" id="Phobius"/>
    </source>
</evidence>
<sequence>MPEPPLLLSFPYSNISMLRSHLADMYSTRLSAHRIDRTQLNSQPRQVSSYVRQSVSRWLAVWFLACDKAVGNIEKTFNLSPFSLAYPAPVILPFLHRIPGDHAIHLNFACISVVSSNPFPFPFSALSMLRDYIFILFLISLFPLIRGAVTIPILFLSSCMSFVFPWKAWGKRKRTWFIIRPTSRIGEDHI</sequence>
<protein>
    <submittedName>
        <fullName evidence="2">Uncharacterized protein</fullName>
    </submittedName>
</protein>
<keyword evidence="3" id="KW-1185">Reference proteome</keyword>
<reference evidence="2 3" key="1">
    <citation type="journal article" date="2018" name="Nat. Ecol. Evol.">
        <title>Pezizomycetes genomes reveal the molecular basis of ectomycorrhizal truffle lifestyle.</title>
        <authorList>
            <person name="Murat C."/>
            <person name="Payen T."/>
            <person name="Noel B."/>
            <person name="Kuo A."/>
            <person name="Morin E."/>
            <person name="Chen J."/>
            <person name="Kohler A."/>
            <person name="Krizsan K."/>
            <person name="Balestrini R."/>
            <person name="Da Silva C."/>
            <person name="Montanini B."/>
            <person name="Hainaut M."/>
            <person name="Levati E."/>
            <person name="Barry K.W."/>
            <person name="Belfiori B."/>
            <person name="Cichocki N."/>
            <person name="Clum A."/>
            <person name="Dockter R.B."/>
            <person name="Fauchery L."/>
            <person name="Guy J."/>
            <person name="Iotti M."/>
            <person name="Le Tacon F."/>
            <person name="Lindquist E.A."/>
            <person name="Lipzen A."/>
            <person name="Malagnac F."/>
            <person name="Mello A."/>
            <person name="Molinier V."/>
            <person name="Miyauchi S."/>
            <person name="Poulain J."/>
            <person name="Riccioni C."/>
            <person name="Rubini A."/>
            <person name="Sitrit Y."/>
            <person name="Splivallo R."/>
            <person name="Traeger S."/>
            <person name="Wang M."/>
            <person name="Zifcakova L."/>
            <person name="Wipf D."/>
            <person name="Zambonelli A."/>
            <person name="Paolocci F."/>
            <person name="Nowrousian M."/>
            <person name="Ottonello S."/>
            <person name="Baldrian P."/>
            <person name="Spatafora J.W."/>
            <person name="Henrissat B."/>
            <person name="Nagy L.G."/>
            <person name="Aury J.M."/>
            <person name="Wincker P."/>
            <person name="Grigoriev I.V."/>
            <person name="Bonfante P."/>
            <person name="Martin F.M."/>
        </authorList>
    </citation>
    <scope>NUCLEOTIDE SEQUENCE [LARGE SCALE GENOMIC DNA]</scope>
    <source>
        <strain evidence="2 3">CCBAS932</strain>
    </source>
</reference>
<gene>
    <name evidence="2" type="ORF">P167DRAFT_406766</name>
</gene>
<feature type="transmembrane region" description="Helical" evidence="1">
    <location>
        <begin position="132"/>
        <end position="164"/>
    </location>
</feature>
<proteinExistence type="predicted"/>
<dbReference type="Proteomes" id="UP000277580">
    <property type="component" value="Unassembled WGS sequence"/>
</dbReference>
<dbReference type="AlphaFoldDB" id="A0A3N4L244"/>
<dbReference type="InParanoid" id="A0A3N4L244"/>
<accession>A0A3N4L244</accession>
<evidence type="ECO:0000313" key="2">
    <source>
        <dbReference type="EMBL" id="RPB15572.1"/>
    </source>
</evidence>